<evidence type="ECO:0000313" key="2">
    <source>
        <dbReference type="Proteomes" id="UP000070558"/>
    </source>
</evidence>
<dbReference type="OrthoDB" id="9796381at2"/>
<evidence type="ECO:0008006" key="3">
    <source>
        <dbReference type="Google" id="ProtNLM"/>
    </source>
</evidence>
<comment type="caution">
    <text evidence="1">The sequence shown here is derived from an EMBL/GenBank/DDBJ whole genome shotgun (WGS) entry which is preliminary data.</text>
</comment>
<dbReference type="Proteomes" id="UP000070558">
    <property type="component" value="Unassembled WGS sequence"/>
</dbReference>
<dbReference type="EMBL" id="LRQA01000032">
    <property type="protein sequence ID" value="KXA18384.1"/>
    <property type="molecule type" value="Genomic_DNA"/>
</dbReference>
<name>A0A133NQ11_GARVA</name>
<sequence length="181" mass="20928">MCEIRLRKATLSDLKDIENIYKRARVFMANNGNPHQWGDRFPLTSSVIEDIRLNRFNLLVDTDPDFGEERILAQFALCEGTDEVYAKIDGAWLDDVLPYVTIHRLASSGVKPKMARECLKWAKSNYSNVRIDTHPDNLIMQKVILREGFSKCGLVVIPNRAHSATRIAYQWLRSHNHVIRY</sequence>
<dbReference type="AlphaFoldDB" id="A0A133NQ11"/>
<accession>A0A133NQ11</accession>
<dbReference type="Gene3D" id="3.40.630.30">
    <property type="match status" value="1"/>
</dbReference>
<protein>
    <recommendedName>
        <fullName evidence="3">N-acetyltransferase</fullName>
    </recommendedName>
</protein>
<proteinExistence type="predicted"/>
<dbReference type="PATRIC" id="fig|2702.99.peg.541"/>
<organism evidence="1 2">
    <name type="scientific">Gardnerella vaginalis</name>
    <dbReference type="NCBI Taxonomy" id="2702"/>
    <lineage>
        <taxon>Bacteria</taxon>
        <taxon>Bacillati</taxon>
        <taxon>Actinomycetota</taxon>
        <taxon>Actinomycetes</taxon>
        <taxon>Bifidobacteriales</taxon>
        <taxon>Bifidobacteriaceae</taxon>
        <taxon>Gardnerella</taxon>
    </lineage>
</organism>
<dbReference type="SUPFAM" id="SSF55729">
    <property type="entry name" value="Acyl-CoA N-acyltransferases (Nat)"/>
    <property type="match status" value="1"/>
</dbReference>
<gene>
    <name evidence="1" type="ORF">HMPREF3216_00548</name>
</gene>
<reference evidence="1 2" key="1">
    <citation type="submission" date="2016-01" db="EMBL/GenBank/DDBJ databases">
        <authorList>
            <person name="Oliw E.H."/>
        </authorList>
    </citation>
    <scope>NUCLEOTIDE SEQUENCE [LARGE SCALE GENOMIC DNA]</scope>
    <source>
        <strain evidence="1 2">GED7760B</strain>
    </source>
</reference>
<evidence type="ECO:0000313" key="1">
    <source>
        <dbReference type="EMBL" id="KXA18384.1"/>
    </source>
</evidence>
<dbReference type="RefSeq" id="WP_060786786.1">
    <property type="nucleotide sequence ID" value="NZ_JBLLQE010000019.1"/>
</dbReference>
<dbReference type="InterPro" id="IPR016181">
    <property type="entry name" value="Acyl_CoA_acyltransferase"/>
</dbReference>